<dbReference type="Proteomes" id="UP000440224">
    <property type="component" value="Unassembled WGS sequence"/>
</dbReference>
<dbReference type="InterPro" id="IPR009057">
    <property type="entry name" value="Homeodomain-like_sf"/>
</dbReference>
<dbReference type="Gene3D" id="3.30.420.10">
    <property type="entry name" value="Ribonuclease H-like superfamily/Ribonuclease H"/>
    <property type="match status" value="1"/>
</dbReference>
<dbReference type="SUPFAM" id="SSF46689">
    <property type="entry name" value="Homeodomain-like"/>
    <property type="match status" value="1"/>
</dbReference>
<dbReference type="Gene3D" id="1.10.10.60">
    <property type="entry name" value="Homeodomain-like"/>
    <property type="match status" value="1"/>
</dbReference>
<name>A0A6N7QC71_9BACT</name>
<accession>A0A6N7QC71</accession>
<dbReference type="InterPro" id="IPR050900">
    <property type="entry name" value="Transposase_IS3/IS150/IS904"/>
</dbReference>
<feature type="domain" description="Integrase catalytic" evidence="2">
    <location>
        <begin position="221"/>
        <end position="384"/>
    </location>
</feature>
<evidence type="ECO:0000259" key="2">
    <source>
        <dbReference type="PROSITE" id="PS50994"/>
    </source>
</evidence>
<dbReference type="PANTHER" id="PTHR46889:SF4">
    <property type="entry name" value="TRANSPOSASE INSO FOR INSERTION SEQUENCE ELEMENT IS911B-RELATED"/>
    <property type="match status" value="1"/>
</dbReference>
<dbReference type="GO" id="GO:0015074">
    <property type="term" value="P:DNA integration"/>
    <property type="evidence" value="ECO:0007669"/>
    <property type="project" value="InterPro"/>
</dbReference>
<feature type="coiled-coil region" evidence="1">
    <location>
        <begin position="63"/>
        <end position="90"/>
    </location>
</feature>
<protein>
    <submittedName>
        <fullName evidence="3">IS3 family transposase</fullName>
    </submittedName>
</protein>
<dbReference type="Pfam" id="PF13333">
    <property type="entry name" value="rve_2"/>
    <property type="match status" value="1"/>
</dbReference>
<evidence type="ECO:0000256" key="1">
    <source>
        <dbReference type="SAM" id="Coils"/>
    </source>
</evidence>
<dbReference type="NCBIfam" id="NF033516">
    <property type="entry name" value="transpos_IS3"/>
    <property type="match status" value="1"/>
</dbReference>
<dbReference type="GO" id="GO:0003677">
    <property type="term" value="F:DNA binding"/>
    <property type="evidence" value="ECO:0007669"/>
    <property type="project" value="InterPro"/>
</dbReference>
<dbReference type="SUPFAM" id="SSF53098">
    <property type="entry name" value="Ribonuclease H-like"/>
    <property type="match status" value="1"/>
</dbReference>
<dbReference type="PANTHER" id="PTHR46889">
    <property type="entry name" value="TRANSPOSASE INSF FOR INSERTION SEQUENCE IS3B-RELATED"/>
    <property type="match status" value="1"/>
</dbReference>
<comment type="caution">
    <text evidence="3">The sequence shown here is derived from an EMBL/GenBank/DDBJ whole genome shotgun (WGS) entry which is preliminary data.</text>
</comment>
<reference evidence="3 4" key="1">
    <citation type="submission" date="2019-10" db="EMBL/GenBank/DDBJ databases">
        <title>A soil myxobacterium in the family Polyangiaceae.</title>
        <authorList>
            <person name="Li Y."/>
            <person name="Wang J."/>
        </authorList>
    </citation>
    <scope>NUCLEOTIDE SEQUENCE [LARGE SCALE GENOMIC DNA]</scope>
    <source>
        <strain evidence="3 4">DSM 14734</strain>
    </source>
</reference>
<dbReference type="Pfam" id="PF13276">
    <property type="entry name" value="HTH_21"/>
    <property type="match status" value="1"/>
</dbReference>
<dbReference type="Pfam" id="PF01527">
    <property type="entry name" value="HTH_Tnp_1"/>
    <property type="match status" value="1"/>
</dbReference>
<dbReference type="GO" id="GO:0006313">
    <property type="term" value="P:DNA transposition"/>
    <property type="evidence" value="ECO:0007669"/>
    <property type="project" value="InterPro"/>
</dbReference>
<keyword evidence="4" id="KW-1185">Reference proteome</keyword>
<dbReference type="InterPro" id="IPR001584">
    <property type="entry name" value="Integrase_cat-core"/>
</dbReference>
<dbReference type="InterPro" id="IPR036397">
    <property type="entry name" value="RNaseH_sf"/>
</dbReference>
<gene>
    <name evidence="3" type="ORF">GF068_42140</name>
</gene>
<dbReference type="InterPro" id="IPR025948">
    <property type="entry name" value="HTH-like_dom"/>
</dbReference>
<sequence>MARRKRRSFSAEFKAEAVRLCQVGDRSIAKVAKDLDLTETALREWVRADEVNVGGEKPPEALTGAEREELVRLRRENKRLQMERENIKKSGGLLREGERVKFAFIAAEKAFFPVTVLCDVLDVSRSGFYAFCKRPEPRRKASDAQLAAEIVAAHQRSHGTYGSPRVHAELRARGLCVSRKRVERLMRERGLEARSKRRFRRTTDSNHTMPLAPNLLGRQFDAKAPNEAWVTDVTYIPTAEGWLYLATILDLFSRRVVGFAMSEQNDRALALAALERALRARRPRPGLLHHSDRGSPYASEDYRKALRERGIVASMSRTGDCWDNAVAESFFATLKAELVDATRFPTRDAATAAIGDYLERFYNHARRHSYLGYLSPVEFELRAQVAAFAA</sequence>
<dbReference type="InterPro" id="IPR012337">
    <property type="entry name" value="RNaseH-like_sf"/>
</dbReference>
<dbReference type="Pfam" id="PF00665">
    <property type="entry name" value="rve"/>
    <property type="match status" value="1"/>
</dbReference>
<dbReference type="AlphaFoldDB" id="A0A6N7QC71"/>
<organism evidence="3 4">
    <name type="scientific">Polyangium spumosum</name>
    <dbReference type="NCBI Taxonomy" id="889282"/>
    <lineage>
        <taxon>Bacteria</taxon>
        <taxon>Pseudomonadati</taxon>
        <taxon>Myxococcota</taxon>
        <taxon>Polyangia</taxon>
        <taxon>Polyangiales</taxon>
        <taxon>Polyangiaceae</taxon>
        <taxon>Polyangium</taxon>
    </lineage>
</organism>
<evidence type="ECO:0000313" key="3">
    <source>
        <dbReference type="EMBL" id="MRG98471.1"/>
    </source>
</evidence>
<dbReference type="OrthoDB" id="9801287at2"/>
<proteinExistence type="predicted"/>
<dbReference type="InterPro" id="IPR002514">
    <property type="entry name" value="Transposase_8"/>
</dbReference>
<evidence type="ECO:0000313" key="4">
    <source>
        <dbReference type="Proteomes" id="UP000440224"/>
    </source>
</evidence>
<dbReference type="GO" id="GO:0004803">
    <property type="term" value="F:transposase activity"/>
    <property type="evidence" value="ECO:0007669"/>
    <property type="project" value="InterPro"/>
</dbReference>
<dbReference type="PROSITE" id="PS50994">
    <property type="entry name" value="INTEGRASE"/>
    <property type="match status" value="1"/>
</dbReference>
<keyword evidence="1" id="KW-0175">Coiled coil</keyword>
<dbReference type="InterPro" id="IPR048020">
    <property type="entry name" value="Transpos_IS3"/>
</dbReference>
<dbReference type="EMBL" id="WJIE01000033">
    <property type="protein sequence ID" value="MRG98471.1"/>
    <property type="molecule type" value="Genomic_DNA"/>
</dbReference>